<dbReference type="AlphaFoldDB" id="A0A6G3XX89"/>
<keyword evidence="4" id="KW-0547">Nucleotide-binding</keyword>
<evidence type="ECO:0000256" key="12">
    <source>
        <dbReference type="ARBA" id="ARBA00039316"/>
    </source>
</evidence>
<keyword evidence="9" id="KW-0238">DNA-binding</keyword>
<keyword evidence="8" id="KW-0267">Excision nuclease</keyword>
<dbReference type="GO" id="GO:0005737">
    <property type="term" value="C:cytoplasm"/>
    <property type="evidence" value="ECO:0007669"/>
    <property type="project" value="UniProtKB-SubCell"/>
</dbReference>
<evidence type="ECO:0000256" key="8">
    <source>
        <dbReference type="ARBA" id="ARBA00022881"/>
    </source>
</evidence>
<evidence type="ECO:0000256" key="4">
    <source>
        <dbReference type="ARBA" id="ARBA00022741"/>
    </source>
</evidence>
<feature type="non-terminal residue" evidence="14">
    <location>
        <position position="1"/>
    </location>
</feature>
<sequence>VFTAAHPEAVVIDQSAITASSRSTPASYIGALDAIRRVFARENGVDAGLFSFNSAGACAGCSGRGEISTDLAFMDPVTTTCPECEGRRFHDDVLKHRVGGRSIVDVLDMTAARAAGLFEDPVLLRKLRTLDEVGLTYLTLGQPLSSLSGGERQR</sequence>
<keyword evidence="3" id="KW-0677">Repeat</keyword>
<organism evidence="14">
    <name type="scientific">Streptomyces sp. SID7499</name>
    <dbReference type="NCBI Taxonomy" id="2706086"/>
    <lineage>
        <taxon>Bacteria</taxon>
        <taxon>Bacillati</taxon>
        <taxon>Actinomycetota</taxon>
        <taxon>Actinomycetes</taxon>
        <taxon>Kitasatosporales</taxon>
        <taxon>Streptomycetaceae</taxon>
        <taxon>Streptomyces</taxon>
    </lineage>
</organism>
<evidence type="ECO:0000256" key="9">
    <source>
        <dbReference type="ARBA" id="ARBA00023125"/>
    </source>
</evidence>
<dbReference type="Gene3D" id="1.20.1580.10">
    <property type="entry name" value="ABC transporter ATPase like domain"/>
    <property type="match status" value="1"/>
</dbReference>
<dbReference type="GO" id="GO:0003677">
    <property type="term" value="F:DNA binding"/>
    <property type="evidence" value="ECO:0007669"/>
    <property type="project" value="UniProtKB-KW"/>
</dbReference>
<dbReference type="InterPro" id="IPR027417">
    <property type="entry name" value="P-loop_NTPase"/>
</dbReference>
<comment type="similarity">
    <text evidence="11">Belongs to the ABC transporter superfamily. UvrA family.</text>
</comment>
<dbReference type="PANTHER" id="PTHR43152:SF2">
    <property type="entry name" value="DRUG RESISTANCE ABC TRANSPORTER"/>
    <property type="match status" value="1"/>
</dbReference>
<dbReference type="EMBL" id="JAAGMN010009646">
    <property type="protein sequence ID" value="NEE22313.1"/>
    <property type="molecule type" value="Genomic_DNA"/>
</dbReference>
<evidence type="ECO:0000256" key="7">
    <source>
        <dbReference type="ARBA" id="ARBA00022840"/>
    </source>
</evidence>
<keyword evidence="2" id="KW-0963">Cytoplasm</keyword>
<protein>
    <recommendedName>
        <fullName evidence="12">UvrABC system protein A</fullName>
    </recommendedName>
    <alternativeName>
        <fullName evidence="13">Excinuclease ABC subunit A</fullName>
    </alternativeName>
</protein>
<keyword evidence="5" id="KW-0227">DNA damage</keyword>
<evidence type="ECO:0000313" key="14">
    <source>
        <dbReference type="EMBL" id="NEE22313.1"/>
    </source>
</evidence>
<evidence type="ECO:0000256" key="6">
    <source>
        <dbReference type="ARBA" id="ARBA00022769"/>
    </source>
</evidence>
<feature type="non-terminal residue" evidence="14">
    <location>
        <position position="154"/>
    </location>
</feature>
<keyword evidence="7" id="KW-0067">ATP-binding</keyword>
<evidence type="ECO:0000256" key="10">
    <source>
        <dbReference type="ARBA" id="ARBA00023204"/>
    </source>
</evidence>
<evidence type="ECO:0000256" key="5">
    <source>
        <dbReference type="ARBA" id="ARBA00022763"/>
    </source>
</evidence>
<dbReference type="GO" id="GO:0005524">
    <property type="term" value="F:ATP binding"/>
    <property type="evidence" value="ECO:0007669"/>
    <property type="project" value="UniProtKB-KW"/>
</dbReference>
<proteinExistence type="inferred from homology"/>
<dbReference type="PANTHER" id="PTHR43152">
    <property type="entry name" value="UVRABC SYSTEM PROTEIN A"/>
    <property type="match status" value="1"/>
</dbReference>
<comment type="caution">
    <text evidence="14">The sequence shown here is derived from an EMBL/GenBank/DDBJ whole genome shotgun (WGS) entry which is preliminary data.</text>
</comment>
<keyword evidence="10" id="KW-0234">DNA repair</keyword>
<keyword evidence="6" id="KW-0228">DNA excision</keyword>
<evidence type="ECO:0000256" key="13">
    <source>
        <dbReference type="ARBA" id="ARBA00042156"/>
    </source>
</evidence>
<dbReference type="GO" id="GO:0004518">
    <property type="term" value="F:nuclease activity"/>
    <property type="evidence" value="ECO:0007669"/>
    <property type="project" value="UniProtKB-KW"/>
</dbReference>
<evidence type="ECO:0000256" key="2">
    <source>
        <dbReference type="ARBA" id="ARBA00022490"/>
    </source>
</evidence>
<name>A0A6G3XX89_9ACTN</name>
<dbReference type="Gene3D" id="3.40.50.300">
    <property type="entry name" value="P-loop containing nucleotide triphosphate hydrolases"/>
    <property type="match status" value="1"/>
</dbReference>
<evidence type="ECO:0000256" key="1">
    <source>
        <dbReference type="ARBA" id="ARBA00004496"/>
    </source>
</evidence>
<evidence type="ECO:0000256" key="3">
    <source>
        <dbReference type="ARBA" id="ARBA00022737"/>
    </source>
</evidence>
<accession>A0A6G3XX89</accession>
<dbReference type="GO" id="GO:0006281">
    <property type="term" value="P:DNA repair"/>
    <property type="evidence" value="ECO:0007669"/>
    <property type="project" value="UniProtKB-KW"/>
</dbReference>
<reference evidence="14" key="1">
    <citation type="submission" date="2020-01" db="EMBL/GenBank/DDBJ databases">
        <title>Insect and environment-associated Actinomycetes.</title>
        <authorList>
            <person name="Currrie C."/>
            <person name="Chevrette M."/>
            <person name="Carlson C."/>
            <person name="Stubbendieck R."/>
            <person name="Wendt-Pienkowski E."/>
        </authorList>
    </citation>
    <scope>NUCLEOTIDE SEQUENCE</scope>
    <source>
        <strain evidence="14">SID7499</strain>
    </source>
</reference>
<evidence type="ECO:0000256" key="11">
    <source>
        <dbReference type="ARBA" id="ARBA00038000"/>
    </source>
</evidence>
<comment type="subcellular location">
    <subcellularLocation>
        <location evidence="1">Cytoplasm</location>
    </subcellularLocation>
</comment>
<gene>
    <name evidence="14" type="ORF">G3M58_89620</name>
</gene>